<protein>
    <submittedName>
        <fullName evidence="1">Uncharacterized protein</fullName>
    </submittedName>
</protein>
<sequence>MELNKVIHRFVQKCVKEKINFDTIKGKFLSKIDDIDEIIKSIYSSQRVLPIESMSNKIFACSDTMKRCQAEKYNFNRCNCVASFEYNNTYLCWKHSYFLAKN</sequence>
<evidence type="ECO:0000313" key="1">
    <source>
        <dbReference type="EMBL" id="VVU94798.1"/>
    </source>
</evidence>
<name>A0A5E8CHC9_9ZZZZ</name>
<gene>
    <name evidence="1" type="ORF">CPAV1605_523</name>
</gene>
<dbReference type="AlphaFoldDB" id="A0A5E8CHC9"/>
<accession>A0A5E8CHC9</accession>
<dbReference type="EMBL" id="CABVLZ010000002">
    <property type="protein sequence ID" value="VVU94798.1"/>
    <property type="molecule type" value="Genomic_DNA"/>
</dbReference>
<reference evidence="1" key="1">
    <citation type="submission" date="2019-09" db="EMBL/GenBank/DDBJ databases">
        <authorList>
            <person name="Needham M D."/>
        </authorList>
    </citation>
    <scope>NUCLEOTIDE SEQUENCE</scope>
</reference>
<proteinExistence type="predicted"/>
<organism evidence="1">
    <name type="scientific">seawater metagenome</name>
    <dbReference type="NCBI Taxonomy" id="1561972"/>
    <lineage>
        <taxon>unclassified sequences</taxon>
        <taxon>metagenomes</taxon>
        <taxon>ecological metagenomes</taxon>
    </lineage>
</organism>